<feature type="region of interest" description="Disordered" evidence="1">
    <location>
        <begin position="88"/>
        <end position="138"/>
    </location>
</feature>
<dbReference type="Gramene" id="GBG84728">
    <property type="protein sequence ID" value="GBG84728"/>
    <property type="gene ID" value="CBR_g39104"/>
</dbReference>
<dbReference type="EMBL" id="BFEA01000488">
    <property type="protein sequence ID" value="GBG84728.1"/>
    <property type="molecule type" value="Genomic_DNA"/>
</dbReference>
<comment type="caution">
    <text evidence="2">The sequence shown here is derived from an EMBL/GenBank/DDBJ whole genome shotgun (WGS) entry which is preliminary data.</text>
</comment>
<gene>
    <name evidence="2" type="ORF">CBR_g39104</name>
</gene>
<feature type="compositionally biased region" description="Basic and acidic residues" evidence="1">
    <location>
        <begin position="128"/>
        <end position="138"/>
    </location>
</feature>
<feature type="compositionally biased region" description="Acidic residues" evidence="1">
    <location>
        <begin position="97"/>
        <end position="110"/>
    </location>
</feature>
<sequence length="138" mass="15467">MPKWADRTDVSAEGSDRGDVACPWSRPSVKCHHLRQYYRLLTPGESKRSGSAEELRQSSQIRTEPRMTNLPDLRDVATWLQQMIGKSLLRDETHGEDGEEDEGWEQEGENEAGARSSSSSSSADEGDEGRSEGGRRRM</sequence>
<evidence type="ECO:0000256" key="1">
    <source>
        <dbReference type="SAM" id="MobiDB-lite"/>
    </source>
</evidence>
<organism evidence="2 3">
    <name type="scientific">Chara braunii</name>
    <name type="common">Braun's stonewort</name>
    <dbReference type="NCBI Taxonomy" id="69332"/>
    <lineage>
        <taxon>Eukaryota</taxon>
        <taxon>Viridiplantae</taxon>
        <taxon>Streptophyta</taxon>
        <taxon>Charophyceae</taxon>
        <taxon>Charales</taxon>
        <taxon>Characeae</taxon>
        <taxon>Chara</taxon>
    </lineage>
</organism>
<feature type="region of interest" description="Disordered" evidence="1">
    <location>
        <begin position="41"/>
        <end position="74"/>
    </location>
</feature>
<dbReference type="Proteomes" id="UP000265515">
    <property type="component" value="Unassembled WGS sequence"/>
</dbReference>
<proteinExistence type="predicted"/>
<accession>A0A388LQW7</accession>
<feature type="region of interest" description="Disordered" evidence="1">
    <location>
        <begin position="1"/>
        <end position="25"/>
    </location>
</feature>
<protein>
    <submittedName>
        <fullName evidence="2">Uncharacterized protein</fullName>
    </submittedName>
</protein>
<feature type="compositionally biased region" description="Basic and acidic residues" evidence="1">
    <location>
        <begin position="45"/>
        <end position="56"/>
    </location>
</feature>
<feature type="compositionally biased region" description="Basic and acidic residues" evidence="1">
    <location>
        <begin position="1"/>
        <end position="19"/>
    </location>
</feature>
<dbReference type="AlphaFoldDB" id="A0A388LQW7"/>
<keyword evidence="3" id="KW-1185">Reference proteome</keyword>
<feature type="compositionally biased region" description="Low complexity" evidence="1">
    <location>
        <begin position="111"/>
        <end position="123"/>
    </location>
</feature>
<evidence type="ECO:0000313" key="3">
    <source>
        <dbReference type="Proteomes" id="UP000265515"/>
    </source>
</evidence>
<evidence type="ECO:0000313" key="2">
    <source>
        <dbReference type="EMBL" id="GBG84728.1"/>
    </source>
</evidence>
<name>A0A388LQW7_CHABU</name>
<reference evidence="2 3" key="1">
    <citation type="journal article" date="2018" name="Cell">
        <title>The Chara Genome: Secondary Complexity and Implications for Plant Terrestrialization.</title>
        <authorList>
            <person name="Nishiyama T."/>
            <person name="Sakayama H."/>
            <person name="Vries J.D."/>
            <person name="Buschmann H."/>
            <person name="Saint-Marcoux D."/>
            <person name="Ullrich K.K."/>
            <person name="Haas F.B."/>
            <person name="Vanderstraeten L."/>
            <person name="Becker D."/>
            <person name="Lang D."/>
            <person name="Vosolsobe S."/>
            <person name="Rombauts S."/>
            <person name="Wilhelmsson P.K.I."/>
            <person name="Janitza P."/>
            <person name="Kern R."/>
            <person name="Heyl A."/>
            <person name="Rumpler F."/>
            <person name="Villalobos L.I.A.C."/>
            <person name="Clay J.M."/>
            <person name="Skokan R."/>
            <person name="Toyoda A."/>
            <person name="Suzuki Y."/>
            <person name="Kagoshima H."/>
            <person name="Schijlen E."/>
            <person name="Tajeshwar N."/>
            <person name="Catarino B."/>
            <person name="Hetherington A.J."/>
            <person name="Saltykova A."/>
            <person name="Bonnot C."/>
            <person name="Breuninger H."/>
            <person name="Symeonidi A."/>
            <person name="Radhakrishnan G.V."/>
            <person name="Van Nieuwerburgh F."/>
            <person name="Deforce D."/>
            <person name="Chang C."/>
            <person name="Karol K.G."/>
            <person name="Hedrich R."/>
            <person name="Ulvskov P."/>
            <person name="Glockner G."/>
            <person name="Delwiche C.F."/>
            <person name="Petrasek J."/>
            <person name="Van de Peer Y."/>
            <person name="Friml J."/>
            <person name="Beilby M."/>
            <person name="Dolan L."/>
            <person name="Kohara Y."/>
            <person name="Sugano S."/>
            <person name="Fujiyama A."/>
            <person name="Delaux P.-M."/>
            <person name="Quint M."/>
            <person name="TheiBen G."/>
            <person name="Hagemann M."/>
            <person name="Harholt J."/>
            <person name="Dunand C."/>
            <person name="Zachgo S."/>
            <person name="Langdale J."/>
            <person name="Maumus F."/>
            <person name="Straeten D.V.D."/>
            <person name="Gould S.B."/>
            <person name="Rensing S.A."/>
        </authorList>
    </citation>
    <scope>NUCLEOTIDE SEQUENCE [LARGE SCALE GENOMIC DNA]</scope>
    <source>
        <strain evidence="2 3">S276</strain>
    </source>
</reference>